<dbReference type="Gene3D" id="3.40.1350.10">
    <property type="match status" value="1"/>
</dbReference>
<proteinExistence type="inferred from homology"/>
<dbReference type="NCBIfam" id="NF009150">
    <property type="entry name" value="PRK12497.1-3"/>
    <property type="match status" value="1"/>
</dbReference>
<dbReference type="HAMAP" id="MF_00048">
    <property type="entry name" value="UPF0102"/>
    <property type="match status" value="1"/>
</dbReference>
<dbReference type="AlphaFoldDB" id="A0A9D2MRK2"/>
<dbReference type="Proteomes" id="UP000886883">
    <property type="component" value="Unassembled WGS sequence"/>
</dbReference>
<gene>
    <name evidence="3" type="ORF">H9763_04380</name>
</gene>
<dbReference type="SUPFAM" id="SSF52980">
    <property type="entry name" value="Restriction endonuclease-like"/>
    <property type="match status" value="1"/>
</dbReference>
<accession>A0A9D2MRK2</accession>
<evidence type="ECO:0000313" key="4">
    <source>
        <dbReference type="Proteomes" id="UP000886883"/>
    </source>
</evidence>
<dbReference type="InterPro" id="IPR003509">
    <property type="entry name" value="UPF0102_YraN-like"/>
</dbReference>
<dbReference type="InterPro" id="IPR011856">
    <property type="entry name" value="tRNA_endonuc-like_dom_sf"/>
</dbReference>
<dbReference type="EMBL" id="DWXE01000014">
    <property type="protein sequence ID" value="HJB90690.1"/>
    <property type="molecule type" value="Genomic_DNA"/>
</dbReference>
<comment type="similarity">
    <text evidence="1 2">Belongs to the UPF0102 family.</text>
</comment>
<evidence type="ECO:0000313" key="3">
    <source>
        <dbReference type="EMBL" id="HJB90690.1"/>
    </source>
</evidence>
<dbReference type="PANTHER" id="PTHR34039">
    <property type="entry name" value="UPF0102 PROTEIN YRAN"/>
    <property type="match status" value="1"/>
</dbReference>
<reference evidence="3" key="1">
    <citation type="journal article" date="2021" name="PeerJ">
        <title>Extensive microbial diversity within the chicken gut microbiome revealed by metagenomics and culture.</title>
        <authorList>
            <person name="Gilroy R."/>
            <person name="Ravi A."/>
            <person name="Getino M."/>
            <person name="Pursley I."/>
            <person name="Horton D.L."/>
            <person name="Alikhan N.F."/>
            <person name="Baker D."/>
            <person name="Gharbi K."/>
            <person name="Hall N."/>
            <person name="Watson M."/>
            <person name="Adriaenssens E.M."/>
            <person name="Foster-Nyarko E."/>
            <person name="Jarju S."/>
            <person name="Secka A."/>
            <person name="Antonio M."/>
            <person name="Oren A."/>
            <person name="Chaudhuri R.R."/>
            <person name="La Ragione R."/>
            <person name="Hildebrand F."/>
            <person name="Pallen M.J."/>
        </authorList>
    </citation>
    <scope>NUCLEOTIDE SEQUENCE</scope>
    <source>
        <strain evidence="3">USAMLcec3-2134</strain>
    </source>
</reference>
<dbReference type="InterPro" id="IPR011335">
    <property type="entry name" value="Restrct_endonuc-II-like"/>
</dbReference>
<dbReference type="PANTHER" id="PTHR34039:SF1">
    <property type="entry name" value="UPF0102 PROTEIN YRAN"/>
    <property type="match status" value="1"/>
</dbReference>
<comment type="caution">
    <text evidence="3">The sequence shown here is derived from an EMBL/GenBank/DDBJ whole genome shotgun (WGS) entry which is preliminary data.</text>
</comment>
<reference evidence="3" key="2">
    <citation type="submission" date="2021-04" db="EMBL/GenBank/DDBJ databases">
        <authorList>
            <person name="Gilroy R."/>
        </authorList>
    </citation>
    <scope>NUCLEOTIDE SEQUENCE</scope>
    <source>
        <strain evidence="3">USAMLcec3-2134</strain>
    </source>
</reference>
<protein>
    <recommendedName>
        <fullName evidence="2">UPF0102 protein H9763_04380</fullName>
    </recommendedName>
</protein>
<evidence type="ECO:0000256" key="1">
    <source>
        <dbReference type="ARBA" id="ARBA00006738"/>
    </source>
</evidence>
<dbReference type="NCBIfam" id="TIGR00252">
    <property type="entry name" value="YraN family protein"/>
    <property type="match status" value="1"/>
</dbReference>
<dbReference type="CDD" id="cd20736">
    <property type="entry name" value="PoNe_Nuclease"/>
    <property type="match status" value="1"/>
</dbReference>
<dbReference type="GO" id="GO:0003676">
    <property type="term" value="F:nucleic acid binding"/>
    <property type="evidence" value="ECO:0007669"/>
    <property type="project" value="InterPro"/>
</dbReference>
<evidence type="ECO:0000256" key="2">
    <source>
        <dbReference type="HAMAP-Rule" id="MF_00048"/>
    </source>
</evidence>
<sequence>MNKRKTGAYWEEYAARCLTEAGAVISERNFRCSRGEIDLIGYHQGCLVFWEVKYRSDDRFGTALEAVTEKKQRTICRCADVYLYRNRIPADQPVRFDVAAICAGKMEWIQNAFDYRR</sequence>
<dbReference type="Pfam" id="PF02021">
    <property type="entry name" value="UPF0102"/>
    <property type="match status" value="1"/>
</dbReference>
<organism evidence="3 4">
    <name type="scientific">Candidatus Eisenbergiella merdigallinarum</name>
    <dbReference type="NCBI Taxonomy" id="2838552"/>
    <lineage>
        <taxon>Bacteria</taxon>
        <taxon>Bacillati</taxon>
        <taxon>Bacillota</taxon>
        <taxon>Clostridia</taxon>
        <taxon>Lachnospirales</taxon>
        <taxon>Lachnospiraceae</taxon>
        <taxon>Eisenbergiella</taxon>
    </lineage>
</organism>
<name>A0A9D2MRK2_9FIRM</name>